<reference evidence="1 3" key="2">
    <citation type="submission" date="2018-11" db="EMBL/GenBank/DDBJ databases">
        <authorList>
            <consortium name="Pathogen Informatics"/>
        </authorList>
    </citation>
    <scope>NUCLEOTIDE SEQUENCE [LARGE SCALE GENOMIC DNA]</scope>
</reference>
<name>A0A0N4UE48_DRAME</name>
<dbReference type="OrthoDB" id="10503193at2759"/>
<gene>
    <name evidence="1" type="ORF">DME_LOCUS677</name>
</gene>
<dbReference type="Proteomes" id="UP000274756">
    <property type="component" value="Unassembled WGS sequence"/>
</dbReference>
<evidence type="ECO:0000313" key="1">
    <source>
        <dbReference type="EMBL" id="VDN50704.1"/>
    </source>
</evidence>
<accession>A0A0N4UE48</accession>
<evidence type="ECO:0000313" key="2">
    <source>
        <dbReference type="Proteomes" id="UP000038040"/>
    </source>
</evidence>
<dbReference type="WBParaSite" id="DME_0000563201-mRNA-1">
    <property type="protein sequence ID" value="DME_0000563201-mRNA-1"/>
    <property type="gene ID" value="DME_0000563201"/>
</dbReference>
<dbReference type="STRING" id="318479.A0A0N4UE48"/>
<sequence length="171" mass="19808">MENGKFFDRPINLLYPLKINGEESGEVQTTTKDKLEEPIARRTRGDRENESLFNQWISDIPFNLPQKWNCNDQFTANFTLNEIAVYTKTHIRMPALKCNNITRTVCTKVFLRLSLSVESHQTTTSATTSYFWKAFVRQTSSSTNGIDLKQISPNQWRTAKSFTFKNNETIN</sequence>
<dbReference type="AlphaFoldDB" id="A0A0N4UE48"/>
<reference evidence="4" key="1">
    <citation type="submission" date="2017-02" db="UniProtKB">
        <authorList>
            <consortium name="WormBaseParasite"/>
        </authorList>
    </citation>
    <scope>IDENTIFICATION</scope>
</reference>
<dbReference type="Proteomes" id="UP000038040">
    <property type="component" value="Unplaced"/>
</dbReference>
<organism evidence="2 4">
    <name type="scientific">Dracunculus medinensis</name>
    <name type="common">Guinea worm</name>
    <dbReference type="NCBI Taxonomy" id="318479"/>
    <lineage>
        <taxon>Eukaryota</taxon>
        <taxon>Metazoa</taxon>
        <taxon>Ecdysozoa</taxon>
        <taxon>Nematoda</taxon>
        <taxon>Chromadorea</taxon>
        <taxon>Rhabditida</taxon>
        <taxon>Spirurina</taxon>
        <taxon>Dracunculoidea</taxon>
        <taxon>Dracunculidae</taxon>
        <taxon>Dracunculus</taxon>
    </lineage>
</organism>
<keyword evidence="3" id="KW-1185">Reference proteome</keyword>
<evidence type="ECO:0000313" key="4">
    <source>
        <dbReference type="WBParaSite" id="DME_0000563201-mRNA-1"/>
    </source>
</evidence>
<evidence type="ECO:0000313" key="3">
    <source>
        <dbReference type="Proteomes" id="UP000274756"/>
    </source>
</evidence>
<dbReference type="EMBL" id="UYYG01000006">
    <property type="protein sequence ID" value="VDN50704.1"/>
    <property type="molecule type" value="Genomic_DNA"/>
</dbReference>
<protein>
    <submittedName>
        <fullName evidence="1 4">Uncharacterized protein</fullName>
    </submittedName>
</protein>
<proteinExistence type="predicted"/>